<organism evidence="1 2">
    <name type="scientific">Anaerovirgula multivorans</name>
    <dbReference type="NCBI Taxonomy" id="312168"/>
    <lineage>
        <taxon>Bacteria</taxon>
        <taxon>Bacillati</taxon>
        <taxon>Bacillota</taxon>
        <taxon>Clostridia</taxon>
        <taxon>Peptostreptococcales</taxon>
        <taxon>Natronincolaceae</taxon>
        <taxon>Anaerovirgula</taxon>
    </lineage>
</organism>
<name>A0A239GKT8_9FIRM</name>
<accession>A0A239GKT8</accession>
<sequence>MISEKELKDLEVIFTSQQHMLSTIHTRVESVEKSFEGCDETSREVGHAQKLLDEVLADIDLLSSDDLDCLDNIDAEIANIYTTYQNQLVKEYSRIEFTDWDHYLKKCMIFNLENDLELFTPYESFLCESDLNKIKLESYKVQYKWDQWDYLFVGLAGFLAAVVDHFIVAIPKDMTSGKYIGQKGSSLTKWLQSLELPEWLQKWLEETAKVPYDNTGGSSHRIDTPGHDPILGFVFGIIDIIRGSSTTMKNGKINIVTGVAEGKGLLEALVLQLLHLLSDVATKRGLPAPFASVFRLLDVGSFKRENGKTATISQLMGWMYHHGYDMRHFVTMSTTPATIEIILRMYILIRTFTEGEEKVSNISSNPKYRSMLLSAHAIASASNVGKVYLGAGNPLAINYAEWLALLRYLVPSIKYWVFDRSRFEIEHMEKISDDEWSKLLENGTNLLEKTFESDADAVTLKE</sequence>
<keyword evidence="2" id="KW-1185">Reference proteome</keyword>
<dbReference type="EMBL" id="FZOJ01000017">
    <property type="protein sequence ID" value="SNS69601.1"/>
    <property type="molecule type" value="Genomic_DNA"/>
</dbReference>
<dbReference type="OrthoDB" id="3193516at2"/>
<evidence type="ECO:0000313" key="2">
    <source>
        <dbReference type="Proteomes" id="UP000198304"/>
    </source>
</evidence>
<protein>
    <submittedName>
        <fullName evidence="1">Uncharacterized protein</fullName>
    </submittedName>
</protein>
<evidence type="ECO:0000313" key="1">
    <source>
        <dbReference type="EMBL" id="SNS69601.1"/>
    </source>
</evidence>
<dbReference type="RefSeq" id="WP_089283879.1">
    <property type="nucleotide sequence ID" value="NZ_FZOJ01000017.1"/>
</dbReference>
<proteinExistence type="predicted"/>
<gene>
    <name evidence="1" type="ORF">SAMN05446037_101758</name>
</gene>
<dbReference type="AlphaFoldDB" id="A0A239GKT8"/>
<dbReference type="Proteomes" id="UP000198304">
    <property type="component" value="Unassembled WGS sequence"/>
</dbReference>
<reference evidence="1 2" key="1">
    <citation type="submission" date="2017-06" db="EMBL/GenBank/DDBJ databases">
        <authorList>
            <person name="Kim H.J."/>
            <person name="Triplett B.A."/>
        </authorList>
    </citation>
    <scope>NUCLEOTIDE SEQUENCE [LARGE SCALE GENOMIC DNA]</scope>
    <source>
        <strain evidence="1 2">SCA</strain>
    </source>
</reference>